<keyword evidence="3" id="KW-1185">Reference proteome</keyword>
<evidence type="ECO:0000313" key="3">
    <source>
        <dbReference type="Proteomes" id="UP000265520"/>
    </source>
</evidence>
<proteinExistence type="predicted"/>
<feature type="region of interest" description="Disordered" evidence="1">
    <location>
        <begin position="44"/>
        <end position="69"/>
    </location>
</feature>
<feature type="non-terminal residue" evidence="2">
    <location>
        <position position="69"/>
    </location>
</feature>
<protein>
    <submittedName>
        <fullName evidence="2">Uncharacterized protein</fullName>
    </submittedName>
</protein>
<evidence type="ECO:0000313" key="2">
    <source>
        <dbReference type="EMBL" id="MCI50826.1"/>
    </source>
</evidence>
<comment type="caution">
    <text evidence="2">The sequence shown here is derived from an EMBL/GenBank/DDBJ whole genome shotgun (WGS) entry which is preliminary data.</text>
</comment>
<reference evidence="2 3" key="1">
    <citation type="journal article" date="2018" name="Front. Plant Sci.">
        <title>Red Clover (Trifolium pratense) and Zigzag Clover (T. medium) - A Picture of Genomic Similarities and Differences.</title>
        <authorList>
            <person name="Dluhosova J."/>
            <person name="Istvanek J."/>
            <person name="Nedelnik J."/>
            <person name="Repkova J."/>
        </authorList>
    </citation>
    <scope>NUCLEOTIDE SEQUENCE [LARGE SCALE GENOMIC DNA]</scope>
    <source>
        <strain evidence="3">cv. 10/8</strain>
        <tissue evidence="2">Leaf</tissue>
    </source>
</reference>
<dbReference type="EMBL" id="LXQA010422596">
    <property type="protein sequence ID" value="MCI50826.1"/>
    <property type="molecule type" value="Genomic_DNA"/>
</dbReference>
<feature type="non-terminal residue" evidence="2">
    <location>
        <position position="1"/>
    </location>
</feature>
<dbReference type="AlphaFoldDB" id="A0A392SSK0"/>
<name>A0A392SSK0_9FABA</name>
<evidence type="ECO:0000256" key="1">
    <source>
        <dbReference type="SAM" id="MobiDB-lite"/>
    </source>
</evidence>
<organism evidence="2 3">
    <name type="scientific">Trifolium medium</name>
    <dbReference type="NCBI Taxonomy" id="97028"/>
    <lineage>
        <taxon>Eukaryota</taxon>
        <taxon>Viridiplantae</taxon>
        <taxon>Streptophyta</taxon>
        <taxon>Embryophyta</taxon>
        <taxon>Tracheophyta</taxon>
        <taxon>Spermatophyta</taxon>
        <taxon>Magnoliopsida</taxon>
        <taxon>eudicotyledons</taxon>
        <taxon>Gunneridae</taxon>
        <taxon>Pentapetalae</taxon>
        <taxon>rosids</taxon>
        <taxon>fabids</taxon>
        <taxon>Fabales</taxon>
        <taxon>Fabaceae</taxon>
        <taxon>Papilionoideae</taxon>
        <taxon>50 kb inversion clade</taxon>
        <taxon>NPAAA clade</taxon>
        <taxon>Hologalegina</taxon>
        <taxon>IRL clade</taxon>
        <taxon>Trifolieae</taxon>
        <taxon>Trifolium</taxon>
    </lineage>
</organism>
<sequence>RGHLNWCDRLARLVCSPSEGPVLRVREAGLNARLVRHGLPSERTLAESHHGSPGLALTLGPSGLPRYHL</sequence>
<accession>A0A392SSK0</accession>
<dbReference type="Proteomes" id="UP000265520">
    <property type="component" value="Unassembled WGS sequence"/>
</dbReference>